<dbReference type="GO" id="GO:0045504">
    <property type="term" value="F:dynein heavy chain binding"/>
    <property type="evidence" value="ECO:0007669"/>
    <property type="project" value="TreeGrafter"/>
</dbReference>
<keyword evidence="8" id="KW-0493">Microtubule</keyword>
<evidence type="ECO:0000256" key="8">
    <source>
        <dbReference type="ARBA" id="ARBA00022701"/>
    </source>
</evidence>
<evidence type="ECO:0000256" key="4">
    <source>
        <dbReference type="ARBA" id="ARBA00006831"/>
    </source>
</evidence>
<proteinExistence type="inferred from homology"/>
<dbReference type="WBParaSite" id="maker-uti_cns_0002856-snap-gene-0.15-mRNA-1">
    <property type="protein sequence ID" value="maker-uti_cns_0002856-snap-gene-0.15-mRNA-1"/>
    <property type="gene ID" value="maker-uti_cns_0002856-snap-gene-0.15"/>
</dbReference>
<evidence type="ECO:0000256" key="6">
    <source>
        <dbReference type="ARBA" id="ARBA00022473"/>
    </source>
</evidence>
<keyword evidence="16" id="KW-1185">Reference proteome</keyword>
<name>A0A1I8GSI4_9PLAT</name>
<keyword evidence="10" id="KW-0243">Dynein</keyword>
<evidence type="ECO:0000256" key="13">
    <source>
        <dbReference type="ARBA" id="ARBA00023212"/>
    </source>
</evidence>
<evidence type="ECO:0000256" key="15">
    <source>
        <dbReference type="SAM" id="MobiDB-lite"/>
    </source>
</evidence>
<keyword evidence="11" id="KW-0969">Cilium</keyword>
<dbReference type="AlphaFoldDB" id="A0A1I8GSI4"/>
<keyword evidence="7" id="KW-0963">Cytoplasm</keyword>
<dbReference type="SUPFAM" id="SSF52540">
    <property type="entry name" value="P-loop containing nucleoside triphosphate hydrolases"/>
    <property type="match status" value="1"/>
</dbReference>
<evidence type="ECO:0000256" key="14">
    <source>
        <dbReference type="ARBA" id="ARBA00023273"/>
    </source>
</evidence>
<dbReference type="InterPro" id="IPR027417">
    <property type="entry name" value="P-loop_NTPase"/>
</dbReference>
<keyword evidence="13" id="KW-0206">Cytoskeleton</keyword>
<evidence type="ECO:0000256" key="1">
    <source>
        <dbReference type="ARBA" id="ARBA00004120"/>
    </source>
</evidence>
<evidence type="ECO:0000256" key="5">
    <source>
        <dbReference type="ARBA" id="ARBA00018863"/>
    </source>
</evidence>
<organism evidence="16 18">
    <name type="scientific">Macrostomum lignano</name>
    <dbReference type="NCBI Taxonomy" id="282301"/>
    <lineage>
        <taxon>Eukaryota</taxon>
        <taxon>Metazoa</taxon>
        <taxon>Spiralia</taxon>
        <taxon>Lophotrochozoa</taxon>
        <taxon>Platyhelminthes</taxon>
        <taxon>Rhabditophora</taxon>
        <taxon>Macrostomorpha</taxon>
        <taxon>Macrostomida</taxon>
        <taxon>Macrostomidae</taxon>
        <taxon>Macrostomum</taxon>
    </lineage>
</organism>
<keyword evidence="6" id="KW-0217">Developmental protein</keyword>
<evidence type="ECO:0000313" key="16">
    <source>
        <dbReference type="Proteomes" id="UP000095280"/>
    </source>
</evidence>
<reference evidence="17 18" key="1">
    <citation type="submission" date="2016-11" db="UniProtKB">
        <authorList>
            <consortium name="WormBaseParasite"/>
        </authorList>
    </citation>
    <scope>IDENTIFICATION</scope>
</reference>
<dbReference type="InterPro" id="IPR022780">
    <property type="entry name" value="Dynein_light_int_chain"/>
</dbReference>
<evidence type="ECO:0000256" key="3">
    <source>
        <dbReference type="ARBA" id="ARBA00004430"/>
    </source>
</evidence>
<evidence type="ECO:0000256" key="12">
    <source>
        <dbReference type="ARBA" id="ARBA00023175"/>
    </source>
</evidence>
<dbReference type="OrthoDB" id="10263060at2759"/>
<sequence>MTLWDIALENAKSKESSVSQQESHVLFLGSKSAGKTTLINRLLEKDESPKPTVALEYTFGRKSKGHASNKEVAHVWELGGGFSMTRLLDMVIDADNVLNCSVVLLVDLSQPGTIWSAVEALTAAVVACVGRVIASAPKESRLKEQLRQKQKDRLQNVEADDAQLMTPFPLPLTIVGGKFDQFQEKVDHERKRVATQTLRFLAHSYNASLYFFSTVKQEQAASRLRSHLTQLAFGSGGHHPHQDEVQADVGRPIILPAGRDSFAKIGQPPADDGDYNRLSAKTPLDLWKHVFYQHFPEERHQFSGGRHPVPENPTVDPNDPHKFDEPAVDRARAAKDEELEKYKRISDRKMRDLMQQAVNEGINVSFARQLE</sequence>
<protein>
    <recommendedName>
        <fullName evidence="5">Cytoplasmic dynein 2 light intermediate chain 1</fullName>
    </recommendedName>
</protein>
<keyword evidence="9" id="KW-0970">Cilium biogenesis/degradation</keyword>
<evidence type="ECO:0000256" key="10">
    <source>
        <dbReference type="ARBA" id="ARBA00023017"/>
    </source>
</evidence>
<dbReference type="InterPro" id="IPR040045">
    <property type="entry name" value="DYNC2LI1"/>
</dbReference>
<evidence type="ECO:0000313" key="17">
    <source>
        <dbReference type="WBParaSite" id="maker-uti_cns_0001429-snap-gene-0.13-mRNA-1"/>
    </source>
</evidence>
<dbReference type="GO" id="GO:0005868">
    <property type="term" value="C:cytoplasmic dynein complex"/>
    <property type="evidence" value="ECO:0007669"/>
    <property type="project" value="InterPro"/>
</dbReference>
<keyword evidence="14" id="KW-0966">Cell projection</keyword>
<dbReference type="GO" id="GO:0036064">
    <property type="term" value="C:ciliary basal body"/>
    <property type="evidence" value="ECO:0007669"/>
    <property type="project" value="TreeGrafter"/>
</dbReference>
<evidence type="ECO:0000256" key="11">
    <source>
        <dbReference type="ARBA" id="ARBA00023069"/>
    </source>
</evidence>
<dbReference type="Pfam" id="PF05783">
    <property type="entry name" value="DLIC"/>
    <property type="match status" value="1"/>
</dbReference>
<dbReference type="STRING" id="282301.A0A1I8GSI4"/>
<dbReference type="GO" id="GO:0035735">
    <property type="term" value="P:intraciliary transport involved in cilium assembly"/>
    <property type="evidence" value="ECO:0007669"/>
    <property type="project" value="InterPro"/>
</dbReference>
<dbReference type="GO" id="GO:0005874">
    <property type="term" value="C:microtubule"/>
    <property type="evidence" value="ECO:0007669"/>
    <property type="project" value="UniProtKB-KW"/>
</dbReference>
<dbReference type="PANTHER" id="PTHR13236">
    <property type="entry name" value="DYNEIN 2 LIGHT INTERMEDIATE CHAIN, ISOFORM 2"/>
    <property type="match status" value="1"/>
</dbReference>
<dbReference type="WBParaSite" id="maker-uti_cns_0001429-snap-gene-0.13-mRNA-1">
    <property type="protein sequence ID" value="maker-uti_cns_0001429-snap-gene-0.13-mRNA-1"/>
    <property type="gene ID" value="maker-uti_cns_0001429-snap-gene-0.13"/>
</dbReference>
<keyword evidence="12" id="KW-0505">Motor protein</keyword>
<dbReference type="Gene3D" id="3.40.50.300">
    <property type="entry name" value="P-loop containing nucleotide triphosphate hydrolases"/>
    <property type="match status" value="1"/>
</dbReference>
<accession>A0A1I8GSI4</accession>
<evidence type="ECO:0000313" key="18">
    <source>
        <dbReference type="WBParaSite" id="maker-uti_cns_0002856-snap-gene-0.15-mRNA-1"/>
    </source>
</evidence>
<dbReference type="GO" id="GO:0005813">
    <property type="term" value="C:centrosome"/>
    <property type="evidence" value="ECO:0007669"/>
    <property type="project" value="UniProtKB-SubCell"/>
</dbReference>
<evidence type="ECO:0000256" key="7">
    <source>
        <dbReference type="ARBA" id="ARBA00022490"/>
    </source>
</evidence>
<comment type="subcellular location">
    <subcellularLocation>
        <location evidence="3">Cytoplasm</location>
        <location evidence="3">Cytoskeleton</location>
        <location evidence="3">Cilium axoneme</location>
    </subcellularLocation>
    <subcellularLocation>
        <location evidence="1">Cytoplasm</location>
        <location evidence="1">Cytoskeleton</location>
        <location evidence="1">Cilium basal body</location>
    </subcellularLocation>
    <subcellularLocation>
        <location evidence="2">Cytoplasm</location>
        <location evidence="2">Cytoskeleton</location>
        <location evidence="2">Microtubule organizing center</location>
        <location evidence="2">Centrosome</location>
    </subcellularLocation>
</comment>
<dbReference type="Proteomes" id="UP000095280">
    <property type="component" value="Unplaced"/>
</dbReference>
<comment type="similarity">
    <text evidence="4">Belongs to the dynein light intermediate chain family.</text>
</comment>
<dbReference type="GO" id="GO:0005930">
    <property type="term" value="C:axoneme"/>
    <property type="evidence" value="ECO:0007669"/>
    <property type="project" value="UniProtKB-SubCell"/>
</dbReference>
<evidence type="ECO:0000256" key="9">
    <source>
        <dbReference type="ARBA" id="ARBA00022794"/>
    </source>
</evidence>
<dbReference type="GO" id="GO:0035721">
    <property type="term" value="P:intraciliary retrograde transport"/>
    <property type="evidence" value="ECO:0007669"/>
    <property type="project" value="InterPro"/>
</dbReference>
<feature type="region of interest" description="Disordered" evidence="15">
    <location>
        <begin position="300"/>
        <end position="325"/>
    </location>
</feature>
<dbReference type="PANTHER" id="PTHR13236:SF0">
    <property type="entry name" value="CYTOPLASMIC DYNEIN 2 LIGHT INTERMEDIATE CHAIN 1"/>
    <property type="match status" value="1"/>
</dbReference>
<evidence type="ECO:0000256" key="2">
    <source>
        <dbReference type="ARBA" id="ARBA00004300"/>
    </source>
</evidence>